<accession>A0A212JMR8</accession>
<gene>
    <name evidence="2" type="ORF">KL86CLO1_11378</name>
</gene>
<evidence type="ECO:0000313" key="2">
    <source>
        <dbReference type="EMBL" id="SBW00702.1"/>
    </source>
</evidence>
<protein>
    <recommendedName>
        <fullName evidence="3">Transposase</fullName>
    </recommendedName>
</protein>
<organism evidence="2">
    <name type="scientific">uncultured Eubacteriales bacterium</name>
    <dbReference type="NCBI Taxonomy" id="172733"/>
    <lineage>
        <taxon>Bacteria</taxon>
        <taxon>Bacillati</taxon>
        <taxon>Bacillota</taxon>
        <taxon>Clostridia</taxon>
        <taxon>Eubacteriales</taxon>
        <taxon>environmental samples</taxon>
    </lineage>
</organism>
<evidence type="ECO:0000256" key="1">
    <source>
        <dbReference type="SAM" id="MobiDB-lite"/>
    </source>
</evidence>
<dbReference type="EMBL" id="FLUN01000001">
    <property type="protein sequence ID" value="SBW00702.1"/>
    <property type="molecule type" value="Genomic_DNA"/>
</dbReference>
<reference evidence="2" key="1">
    <citation type="submission" date="2016-04" db="EMBL/GenBank/DDBJ databases">
        <authorList>
            <person name="Evans L.H."/>
            <person name="Alamgir A."/>
            <person name="Owens N."/>
            <person name="Weber N.D."/>
            <person name="Virtaneva K."/>
            <person name="Barbian K."/>
            <person name="Babar A."/>
            <person name="Rosenke K."/>
        </authorList>
    </citation>
    <scope>NUCLEOTIDE SEQUENCE</scope>
    <source>
        <strain evidence="2">86</strain>
    </source>
</reference>
<name>A0A212JMR8_9FIRM</name>
<feature type="compositionally biased region" description="Basic and acidic residues" evidence="1">
    <location>
        <begin position="1"/>
        <end position="10"/>
    </location>
</feature>
<feature type="compositionally biased region" description="Polar residues" evidence="1">
    <location>
        <begin position="30"/>
        <end position="40"/>
    </location>
</feature>
<feature type="compositionally biased region" description="Basic and acidic residues" evidence="1">
    <location>
        <begin position="18"/>
        <end position="27"/>
    </location>
</feature>
<evidence type="ECO:0008006" key="3">
    <source>
        <dbReference type="Google" id="ProtNLM"/>
    </source>
</evidence>
<feature type="region of interest" description="Disordered" evidence="1">
    <location>
        <begin position="1"/>
        <end position="40"/>
    </location>
</feature>
<proteinExistence type="predicted"/>
<sequence>MKRAVHDRQFKMAQAEAHSVHDTEKELGVSASSLRSWINK</sequence>
<dbReference type="AlphaFoldDB" id="A0A212JMR8"/>